<name>A0A6I9YAJ7_9SAUR</name>
<feature type="region of interest" description="Disordered" evidence="1">
    <location>
        <begin position="145"/>
        <end position="394"/>
    </location>
</feature>
<sequence length="481" mass="50748">MSACMQRCPPPAPRKTPPAVSATPAAHQPLAPPLWPEANQQNHPGHVLSSPPRLAAPSANLPPQDTGDCRIPVQENSHLAENTKLAVHPKTADKGAEPGFSSTSGVSSASNIGAAVGGDVAVESPGPYPVKESVPLPSQAISTSAEVERKWDGRQHRPVTVKNGCFGNVHRSEESVTSSALPTAYEGSPEEQTQPFMDPSSRHAPANDAQLSFTQMGTKSLFPVTSPMRLPPSDLDGVSSVERKAPKPPREVSAAGGDTPSGGSKLPSTGALGGRPQRGMETRPSAVEDHKRDSRIFHSNCSENDMPSKPGLLSAELSSDGAGETGNVYSGSSERLRMSNSDSASVSTSNSDPILISESSLVTHPPMSTTWKRNRPSGAIDATLPPEVDAGEEDTSFRSHHVLVEENRSMDLMGVPPERASWRPSPDSTSNGQPENKAKDQPAGPSLLDEEAVSSHDNWMLFAGFVVALLASAAYVLYKKK</sequence>
<feature type="compositionally biased region" description="Basic and acidic residues" evidence="1">
    <location>
        <begin position="241"/>
        <end position="250"/>
    </location>
</feature>
<evidence type="ECO:0000313" key="4">
    <source>
        <dbReference type="RefSeq" id="XP_013920545.1"/>
    </source>
</evidence>
<evidence type="ECO:0000256" key="2">
    <source>
        <dbReference type="SAM" id="Phobius"/>
    </source>
</evidence>
<accession>A0A6I9YAJ7</accession>
<dbReference type="AlphaFoldDB" id="A0A6I9YAJ7"/>
<feature type="region of interest" description="Disordered" evidence="1">
    <location>
        <begin position="408"/>
        <end position="450"/>
    </location>
</feature>
<keyword evidence="2" id="KW-0812">Transmembrane</keyword>
<keyword evidence="3" id="KW-1185">Reference proteome</keyword>
<dbReference type="GeneID" id="106547811"/>
<dbReference type="RefSeq" id="XP_013920545.1">
    <property type="nucleotide sequence ID" value="XM_014065070.1"/>
</dbReference>
<feature type="compositionally biased region" description="Low complexity" evidence="1">
    <location>
        <begin position="339"/>
        <end position="352"/>
    </location>
</feature>
<gene>
    <name evidence="4" type="primary">LOC106547811</name>
</gene>
<evidence type="ECO:0000313" key="3">
    <source>
        <dbReference type="Proteomes" id="UP000504617"/>
    </source>
</evidence>
<feature type="transmembrane region" description="Helical" evidence="2">
    <location>
        <begin position="459"/>
        <end position="478"/>
    </location>
</feature>
<proteinExistence type="predicted"/>
<feature type="compositionally biased region" description="Polar residues" evidence="1">
    <location>
        <begin position="357"/>
        <end position="371"/>
    </location>
</feature>
<reference evidence="4" key="1">
    <citation type="submission" date="2025-08" db="UniProtKB">
        <authorList>
            <consortium name="RefSeq"/>
        </authorList>
    </citation>
    <scope>IDENTIFICATION</scope>
    <source>
        <tissue evidence="4">Skeletal muscle</tissue>
    </source>
</reference>
<feature type="region of interest" description="Disordered" evidence="1">
    <location>
        <begin position="1"/>
        <end position="109"/>
    </location>
</feature>
<keyword evidence="2" id="KW-1133">Transmembrane helix</keyword>
<protein>
    <submittedName>
        <fullName evidence="4">Uncharacterized protein LOC106547811 isoform X2</fullName>
    </submittedName>
</protein>
<feature type="compositionally biased region" description="Polar residues" evidence="1">
    <location>
        <begin position="209"/>
        <end position="218"/>
    </location>
</feature>
<feature type="compositionally biased region" description="Basic and acidic residues" evidence="1">
    <location>
        <begin position="146"/>
        <end position="155"/>
    </location>
</feature>
<keyword evidence="2" id="KW-0472">Membrane</keyword>
<dbReference type="OrthoDB" id="9909785at2759"/>
<evidence type="ECO:0000256" key="1">
    <source>
        <dbReference type="SAM" id="MobiDB-lite"/>
    </source>
</evidence>
<dbReference type="Proteomes" id="UP000504617">
    <property type="component" value="Unplaced"/>
</dbReference>
<feature type="compositionally biased region" description="Basic and acidic residues" evidence="1">
    <location>
        <begin position="278"/>
        <end position="296"/>
    </location>
</feature>
<organism evidence="3 4">
    <name type="scientific">Thamnophis sirtalis</name>
    <dbReference type="NCBI Taxonomy" id="35019"/>
    <lineage>
        <taxon>Eukaryota</taxon>
        <taxon>Metazoa</taxon>
        <taxon>Chordata</taxon>
        <taxon>Craniata</taxon>
        <taxon>Vertebrata</taxon>
        <taxon>Euteleostomi</taxon>
        <taxon>Lepidosauria</taxon>
        <taxon>Squamata</taxon>
        <taxon>Bifurcata</taxon>
        <taxon>Unidentata</taxon>
        <taxon>Episquamata</taxon>
        <taxon>Toxicofera</taxon>
        <taxon>Serpentes</taxon>
        <taxon>Colubroidea</taxon>
        <taxon>Colubridae</taxon>
        <taxon>Natricinae</taxon>
        <taxon>Thamnophis</taxon>
    </lineage>
</organism>